<dbReference type="AlphaFoldDB" id="A0A7K1XZB5"/>
<feature type="signal peptide" evidence="1">
    <location>
        <begin position="1"/>
        <end position="27"/>
    </location>
</feature>
<organism evidence="2 3">
    <name type="scientific">Hufsiella ginkgonis</name>
    <dbReference type="NCBI Taxonomy" id="2695274"/>
    <lineage>
        <taxon>Bacteria</taxon>
        <taxon>Pseudomonadati</taxon>
        <taxon>Bacteroidota</taxon>
        <taxon>Sphingobacteriia</taxon>
        <taxon>Sphingobacteriales</taxon>
        <taxon>Sphingobacteriaceae</taxon>
        <taxon>Hufsiella</taxon>
    </lineage>
</organism>
<dbReference type="InterPro" id="IPR045391">
    <property type="entry name" value="DUF6520"/>
</dbReference>
<evidence type="ECO:0000313" key="2">
    <source>
        <dbReference type="EMBL" id="MXV16079.1"/>
    </source>
</evidence>
<proteinExistence type="predicted"/>
<name>A0A7K1XZB5_9SPHI</name>
<dbReference type="Pfam" id="PF20130">
    <property type="entry name" value="DUF6520"/>
    <property type="match status" value="1"/>
</dbReference>
<protein>
    <recommendedName>
        <fullName evidence="4">DUF4377 domain-containing protein</fullName>
    </recommendedName>
</protein>
<comment type="caution">
    <text evidence="2">The sequence shown here is derived from an EMBL/GenBank/DDBJ whole genome shotgun (WGS) entry which is preliminary data.</text>
</comment>
<dbReference type="Proteomes" id="UP000451233">
    <property type="component" value="Unassembled WGS sequence"/>
</dbReference>
<evidence type="ECO:0000256" key="1">
    <source>
        <dbReference type="SAM" id="SignalP"/>
    </source>
</evidence>
<sequence>MKTLKFPSGIMALALGLGLALTTQSFKAEKTGELYGYNQSAEQWEQVSEIEEGYTYRCDLNPAKECTAEFTTDPNQDPSSQANTEHGVYTIVEIQ</sequence>
<dbReference type="RefSeq" id="WP_160907034.1">
    <property type="nucleotide sequence ID" value="NZ_WVHS01000002.1"/>
</dbReference>
<evidence type="ECO:0000313" key="3">
    <source>
        <dbReference type="Proteomes" id="UP000451233"/>
    </source>
</evidence>
<keyword evidence="1" id="KW-0732">Signal</keyword>
<feature type="chain" id="PRO_5029811732" description="DUF4377 domain-containing protein" evidence="1">
    <location>
        <begin position="28"/>
        <end position="95"/>
    </location>
</feature>
<keyword evidence="3" id="KW-1185">Reference proteome</keyword>
<accession>A0A7K1XZB5</accession>
<dbReference type="EMBL" id="WVHS01000002">
    <property type="protein sequence ID" value="MXV16079.1"/>
    <property type="molecule type" value="Genomic_DNA"/>
</dbReference>
<reference evidence="2 3" key="1">
    <citation type="submission" date="2019-11" db="EMBL/GenBank/DDBJ databases">
        <title>Pedobacter sp. HMF7056 Genome sequencing and assembly.</title>
        <authorList>
            <person name="Kang H."/>
            <person name="Kim H."/>
            <person name="Joh K."/>
        </authorList>
    </citation>
    <scope>NUCLEOTIDE SEQUENCE [LARGE SCALE GENOMIC DNA]</scope>
    <source>
        <strain evidence="2 3">HMF7056</strain>
    </source>
</reference>
<evidence type="ECO:0008006" key="4">
    <source>
        <dbReference type="Google" id="ProtNLM"/>
    </source>
</evidence>
<gene>
    <name evidence="2" type="ORF">GS398_12260</name>
</gene>